<organism evidence="4 5">
    <name type="scientific">Dictyobacter aurantiacus</name>
    <dbReference type="NCBI Taxonomy" id="1936993"/>
    <lineage>
        <taxon>Bacteria</taxon>
        <taxon>Bacillati</taxon>
        <taxon>Chloroflexota</taxon>
        <taxon>Ktedonobacteria</taxon>
        <taxon>Ktedonobacterales</taxon>
        <taxon>Dictyobacteraceae</taxon>
        <taxon>Dictyobacter</taxon>
    </lineage>
</organism>
<dbReference type="CDD" id="cd04301">
    <property type="entry name" value="NAT_SF"/>
    <property type="match status" value="1"/>
</dbReference>
<evidence type="ECO:0000259" key="3">
    <source>
        <dbReference type="PROSITE" id="PS51186"/>
    </source>
</evidence>
<dbReference type="Proteomes" id="UP000287224">
    <property type="component" value="Unassembled WGS sequence"/>
</dbReference>
<dbReference type="InterPro" id="IPR017255">
    <property type="entry name" value="AcTrfase_GNAT_prd"/>
</dbReference>
<dbReference type="PANTHER" id="PTHR43877:SF2">
    <property type="entry name" value="AMINOALKYLPHOSPHONATE N-ACETYLTRANSFERASE-RELATED"/>
    <property type="match status" value="1"/>
</dbReference>
<feature type="domain" description="N-acetyltransferase" evidence="3">
    <location>
        <begin position="15"/>
        <end position="172"/>
    </location>
</feature>
<dbReference type="EMBL" id="BIFQ01000002">
    <property type="protein sequence ID" value="GCE08870.1"/>
    <property type="molecule type" value="Genomic_DNA"/>
</dbReference>
<dbReference type="PROSITE" id="PS51186">
    <property type="entry name" value="GNAT"/>
    <property type="match status" value="1"/>
</dbReference>
<dbReference type="Pfam" id="PF00583">
    <property type="entry name" value="Acetyltransf_1"/>
    <property type="match status" value="1"/>
</dbReference>
<dbReference type="AlphaFoldDB" id="A0A401ZPY0"/>
<evidence type="ECO:0000313" key="5">
    <source>
        <dbReference type="Proteomes" id="UP000287224"/>
    </source>
</evidence>
<dbReference type="PIRSF" id="PIRSF037663">
    <property type="entry name" value="Acetyltransf_GNAT_prd"/>
    <property type="match status" value="1"/>
</dbReference>
<proteinExistence type="predicted"/>
<evidence type="ECO:0000313" key="4">
    <source>
        <dbReference type="EMBL" id="GCE08870.1"/>
    </source>
</evidence>
<dbReference type="PANTHER" id="PTHR43877">
    <property type="entry name" value="AMINOALKYLPHOSPHONATE N-ACETYLTRANSFERASE-RELATED-RELATED"/>
    <property type="match status" value="1"/>
</dbReference>
<comment type="caution">
    <text evidence="4">The sequence shown here is derived from an EMBL/GenBank/DDBJ whole genome shotgun (WGS) entry which is preliminary data.</text>
</comment>
<keyword evidence="5" id="KW-1185">Reference proteome</keyword>
<evidence type="ECO:0000256" key="1">
    <source>
        <dbReference type="ARBA" id="ARBA00022679"/>
    </source>
</evidence>
<keyword evidence="2" id="KW-0012">Acyltransferase</keyword>
<accession>A0A401ZPY0</accession>
<dbReference type="GO" id="GO:0016747">
    <property type="term" value="F:acyltransferase activity, transferring groups other than amino-acyl groups"/>
    <property type="evidence" value="ECO:0007669"/>
    <property type="project" value="InterPro"/>
</dbReference>
<dbReference type="InterPro" id="IPR050832">
    <property type="entry name" value="Bact_Acetyltransf"/>
</dbReference>
<dbReference type="SUPFAM" id="SSF55729">
    <property type="entry name" value="Acyl-CoA N-acyltransferases (Nat)"/>
    <property type="match status" value="1"/>
</dbReference>
<dbReference type="Gene3D" id="3.40.630.30">
    <property type="match status" value="1"/>
</dbReference>
<dbReference type="InterPro" id="IPR000182">
    <property type="entry name" value="GNAT_dom"/>
</dbReference>
<name>A0A401ZPY0_9CHLR</name>
<sequence>METQPMQKTIEFDQLTIRNATRADVPAIVHLLADDVLGQQRECDQDPLPQAYYTAFEQIDRDPNNELIVVELAGEVIGVLQFTLIPSLSFQGGTRAQIESVRVDQRYRSHGIGRYLFEWAIERARQSGCRMVQLTTNASRGDAHRFYERLGFVSSHVGMKLDLVRTLSNHPA</sequence>
<evidence type="ECO:0000256" key="2">
    <source>
        <dbReference type="ARBA" id="ARBA00023315"/>
    </source>
</evidence>
<keyword evidence="1 4" id="KW-0808">Transferase</keyword>
<dbReference type="InterPro" id="IPR016181">
    <property type="entry name" value="Acyl_CoA_acyltransferase"/>
</dbReference>
<reference evidence="5" key="1">
    <citation type="submission" date="2018-12" db="EMBL/GenBank/DDBJ databases">
        <title>Tengunoibacter tsumagoiensis gen. nov., sp. nov., Dictyobacter kobayashii sp. nov., D. alpinus sp. nov., and D. joshuensis sp. nov. and description of Dictyobacteraceae fam. nov. within the order Ktedonobacterales isolated from Tengu-no-mugimeshi.</title>
        <authorList>
            <person name="Wang C.M."/>
            <person name="Zheng Y."/>
            <person name="Sakai Y."/>
            <person name="Toyoda A."/>
            <person name="Minakuchi Y."/>
            <person name="Abe K."/>
            <person name="Yokota A."/>
            <person name="Yabe S."/>
        </authorList>
    </citation>
    <scope>NUCLEOTIDE SEQUENCE [LARGE SCALE GENOMIC DNA]</scope>
    <source>
        <strain evidence="5">S-27</strain>
    </source>
</reference>
<protein>
    <submittedName>
        <fullName evidence="4">Acetyltransferase</fullName>
    </submittedName>
</protein>
<gene>
    <name evidence="4" type="ORF">KDAU_61990</name>
</gene>